<evidence type="ECO:0000259" key="1">
    <source>
        <dbReference type="PROSITE" id="PS50994"/>
    </source>
</evidence>
<name>A0A2R5FDG0_9STRA</name>
<dbReference type="EMBL" id="BEYU01001875">
    <property type="protein sequence ID" value="GBG16320.1"/>
    <property type="molecule type" value="Genomic_DNA"/>
</dbReference>
<comment type="caution">
    <text evidence="2">The sequence shown here is derived from an EMBL/GenBank/DDBJ whole genome shotgun (WGS) entry which is preliminary data.</text>
</comment>
<dbReference type="GO" id="GO:0015074">
    <property type="term" value="P:DNA integration"/>
    <property type="evidence" value="ECO:0007669"/>
    <property type="project" value="InterPro"/>
</dbReference>
<gene>
    <name evidence="2" type="ORF">FCC1311_117952</name>
</gene>
<proteinExistence type="predicted"/>
<keyword evidence="3" id="KW-1185">Reference proteome</keyword>
<dbReference type="Proteomes" id="UP000241890">
    <property type="component" value="Unassembled WGS sequence"/>
</dbReference>
<dbReference type="SUPFAM" id="SSF53098">
    <property type="entry name" value="Ribonuclease H-like"/>
    <property type="match status" value="1"/>
</dbReference>
<dbReference type="InParanoid" id="A0A2R5FDG0"/>
<evidence type="ECO:0000313" key="3">
    <source>
        <dbReference type="Proteomes" id="UP000241890"/>
    </source>
</evidence>
<dbReference type="InterPro" id="IPR036397">
    <property type="entry name" value="RNaseH_sf"/>
</dbReference>
<accession>A0A2R5FDG0</accession>
<dbReference type="OrthoDB" id="5017987at2759"/>
<dbReference type="Gene3D" id="3.30.420.10">
    <property type="entry name" value="Ribonuclease H-like superfamily/Ribonuclease H"/>
    <property type="match status" value="1"/>
</dbReference>
<feature type="domain" description="Integrase catalytic" evidence="1">
    <location>
        <begin position="1"/>
        <end position="144"/>
    </location>
</feature>
<feature type="non-terminal residue" evidence="2">
    <location>
        <position position="167"/>
    </location>
</feature>
<reference evidence="2 3" key="1">
    <citation type="submission" date="2017-12" db="EMBL/GenBank/DDBJ databases">
        <title>Sequencing, de novo assembly and annotation of complete genome of a new Thraustochytrid species, strain FCC1311.</title>
        <authorList>
            <person name="Sedici K."/>
            <person name="Godart F."/>
            <person name="Aiese Cigliano R."/>
            <person name="Sanseverino W."/>
            <person name="Barakat M."/>
            <person name="Ortet P."/>
            <person name="Marechal E."/>
            <person name="Cagnac O."/>
            <person name="Amato A."/>
        </authorList>
    </citation>
    <scope>NUCLEOTIDE SEQUENCE [LARGE SCALE GENOMIC DNA]</scope>
</reference>
<dbReference type="AlphaFoldDB" id="A0A2R5FDG0"/>
<sequence length="167" mass="18633">YCVLFTDEFSKYRAAFFYPTCSGVTLVHAIKAWRRQWLTALRGDPTPEGLEIVADAAFDIDIVREQLDLYNWTLTLATPFEHATHGIAERSVGIVAQKARTLLADCRLGPRFWDDAVACAVWTINRIPHSRTKRIPVAAHGIGPADLSPARRFGTLVAFKDHLANKG</sequence>
<dbReference type="PROSITE" id="PS50994">
    <property type="entry name" value="INTEGRASE"/>
    <property type="match status" value="1"/>
</dbReference>
<evidence type="ECO:0000313" key="2">
    <source>
        <dbReference type="EMBL" id="GBG16320.1"/>
    </source>
</evidence>
<feature type="non-terminal residue" evidence="2">
    <location>
        <position position="1"/>
    </location>
</feature>
<organism evidence="2 3">
    <name type="scientific">Hondaea fermentalgiana</name>
    <dbReference type="NCBI Taxonomy" id="2315210"/>
    <lineage>
        <taxon>Eukaryota</taxon>
        <taxon>Sar</taxon>
        <taxon>Stramenopiles</taxon>
        <taxon>Bigyra</taxon>
        <taxon>Labyrinthulomycetes</taxon>
        <taxon>Thraustochytrida</taxon>
        <taxon>Thraustochytriidae</taxon>
        <taxon>Hondaea</taxon>
    </lineage>
</organism>
<dbReference type="InterPro" id="IPR001584">
    <property type="entry name" value="Integrase_cat-core"/>
</dbReference>
<protein>
    <submittedName>
        <fullName evidence="2">Polyprotein</fullName>
    </submittedName>
</protein>
<dbReference type="GO" id="GO:0003676">
    <property type="term" value="F:nucleic acid binding"/>
    <property type="evidence" value="ECO:0007669"/>
    <property type="project" value="InterPro"/>
</dbReference>
<dbReference type="InterPro" id="IPR012337">
    <property type="entry name" value="RNaseH-like_sf"/>
</dbReference>